<protein>
    <submittedName>
        <fullName evidence="1">Uncharacterized protein</fullName>
    </submittedName>
</protein>
<accession>A0A975D858</accession>
<reference evidence="1" key="2">
    <citation type="submission" date="2021-04" db="EMBL/GenBank/DDBJ databases">
        <title>Isolation and genomic analysis of the ibuprofen-degrading bacterium Sphingomonas strain MPO218.</title>
        <authorList>
            <person name="Aulestia M."/>
            <person name="Flores A."/>
            <person name="Mangas E.L."/>
            <person name="Perez-Pulido A.J."/>
            <person name="Santero E."/>
            <person name="Camacho E.M."/>
        </authorList>
    </citation>
    <scope>NUCLEOTIDE SEQUENCE</scope>
    <source>
        <strain evidence="1">MPO218</strain>
        <plasmid evidence="1">pIBU218</plasmid>
    </source>
</reference>
<gene>
    <name evidence="1" type="ORF">HRJ34_27955</name>
</gene>
<name>A0A975D858_9SPHN</name>
<proteinExistence type="predicted"/>
<dbReference type="Proteomes" id="UP000664914">
    <property type="component" value="Plasmid pIBU218"/>
</dbReference>
<sequence length="232" mass="25845">MTQPSSSAEPHLWSQTHCDDRGNFDYSGDLYIAAESLPDLCRRIDLHLTRTIVGTQFSVTGERFSGGRSVRVELLDAPDDLSDEAARRAFETLISDQAERFNVANGNLPQDYMICSFFLRVSIGTAYWSALSARRGHANPVEARIPLARFKRQLKPGHKLKLIAARVGHRALGTIRTVTAVRSGDLILEDRSYLSFPRASAFACDGKLIRIANGRNEDPDDHLLYEWIQGAA</sequence>
<geneLocation type="plasmid" evidence="1 2">
    <name>pIBU218</name>
</geneLocation>
<evidence type="ECO:0000313" key="1">
    <source>
        <dbReference type="EMBL" id="QTH24722.1"/>
    </source>
</evidence>
<dbReference type="AlphaFoldDB" id="A0A975D858"/>
<organism evidence="1 2">
    <name type="scientific">Rhizorhabdus wittichii</name>
    <dbReference type="NCBI Taxonomy" id="160791"/>
    <lineage>
        <taxon>Bacteria</taxon>
        <taxon>Pseudomonadati</taxon>
        <taxon>Pseudomonadota</taxon>
        <taxon>Alphaproteobacteria</taxon>
        <taxon>Sphingomonadales</taxon>
        <taxon>Sphingomonadaceae</taxon>
        <taxon>Rhizorhabdus</taxon>
    </lineage>
</organism>
<dbReference type="EMBL" id="CP059320">
    <property type="protein sequence ID" value="QTH24722.1"/>
    <property type="molecule type" value="Genomic_DNA"/>
</dbReference>
<evidence type="ECO:0000313" key="2">
    <source>
        <dbReference type="Proteomes" id="UP000664914"/>
    </source>
</evidence>
<keyword evidence="1" id="KW-0614">Plasmid</keyword>
<reference evidence="1" key="1">
    <citation type="submission" date="2020-07" db="EMBL/GenBank/DDBJ databases">
        <authorList>
            <person name="Camacho E."/>
        </authorList>
    </citation>
    <scope>NUCLEOTIDE SEQUENCE</scope>
    <source>
        <strain evidence="1">MPO218</strain>
        <plasmid evidence="1">pIBU218</plasmid>
    </source>
</reference>
<dbReference type="RefSeq" id="WP_208634447.1">
    <property type="nucleotide sequence ID" value="NZ_CP059320.1"/>
</dbReference>